<feature type="region of interest" description="Disordered" evidence="1">
    <location>
        <begin position="78"/>
        <end position="197"/>
    </location>
</feature>
<proteinExistence type="predicted"/>
<feature type="compositionally biased region" description="Basic and acidic residues" evidence="1">
    <location>
        <begin position="88"/>
        <end position="118"/>
    </location>
</feature>
<dbReference type="Proteomes" id="UP001516400">
    <property type="component" value="Unassembled WGS sequence"/>
</dbReference>
<keyword evidence="3" id="KW-1185">Reference proteome</keyword>
<evidence type="ECO:0000313" key="3">
    <source>
        <dbReference type="Proteomes" id="UP001516400"/>
    </source>
</evidence>
<name>A0ABD2N0A3_9CUCU</name>
<accession>A0ABD2N0A3</accession>
<comment type="caution">
    <text evidence="2">The sequence shown here is derived from an EMBL/GenBank/DDBJ whole genome shotgun (WGS) entry which is preliminary data.</text>
</comment>
<protein>
    <submittedName>
        <fullName evidence="2">Uncharacterized protein</fullName>
    </submittedName>
</protein>
<dbReference type="AlphaFoldDB" id="A0ABD2N0A3"/>
<evidence type="ECO:0000313" key="2">
    <source>
        <dbReference type="EMBL" id="KAL3272050.1"/>
    </source>
</evidence>
<organism evidence="2 3">
    <name type="scientific">Cryptolaemus montrouzieri</name>
    <dbReference type="NCBI Taxonomy" id="559131"/>
    <lineage>
        <taxon>Eukaryota</taxon>
        <taxon>Metazoa</taxon>
        <taxon>Ecdysozoa</taxon>
        <taxon>Arthropoda</taxon>
        <taxon>Hexapoda</taxon>
        <taxon>Insecta</taxon>
        <taxon>Pterygota</taxon>
        <taxon>Neoptera</taxon>
        <taxon>Endopterygota</taxon>
        <taxon>Coleoptera</taxon>
        <taxon>Polyphaga</taxon>
        <taxon>Cucujiformia</taxon>
        <taxon>Coccinelloidea</taxon>
        <taxon>Coccinellidae</taxon>
        <taxon>Scymninae</taxon>
        <taxon>Scymnini</taxon>
        <taxon>Cryptolaemus</taxon>
    </lineage>
</organism>
<reference evidence="2 3" key="1">
    <citation type="journal article" date="2021" name="BMC Biol.">
        <title>Horizontally acquired antibacterial genes associated with adaptive radiation of ladybird beetles.</title>
        <authorList>
            <person name="Li H.S."/>
            <person name="Tang X.F."/>
            <person name="Huang Y.H."/>
            <person name="Xu Z.Y."/>
            <person name="Chen M.L."/>
            <person name="Du X.Y."/>
            <person name="Qiu B.Y."/>
            <person name="Chen P.T."/>
            <person name="Zhang W."/>
            <person name="Slipinski A."/>
            <person name="Escalona H.E."/>
            <person name="Waterhouse R.M."/>
            <person name="Zwick A."/>
            <person name="Pang H."/>
        </authorList>
    </citation>
    <scope>NUCLEOTIDE SEQUENCE [LARGE SCALE GENOMIC DNA]</scope>
    <source>
        <strain evidence="2">SYSU2018</strain>
    </source>
</reference>
<gene>
    <name evidence="2" type="ORF">HHI36_022512</name>
</gene>
<sequence>MKVSDDRLDEEVSKKVRKIKEMTKAIQDLTSKQERGKINFTMSSMAEVYKSIREIMEDTMDLANKFYEMNGLLKVERERTKWMSASIEKGEVRKRRPEESNGKEREQVNEREREKESRSSWNVSECRNEEEGNRKGDSDHERSEGSERSEESEHTGRETEGEWGEVRKKMRKRKTYADMAGKRERRIKYERERERRV</sequence>
<evidence type="ECO:0000256" key="1">
    <source>
        <dbReference type="SAM" id="MobiDB-lite"/>
    </source>
</evidence>
<feature type="non-terminal residue" evidence="2">
    <location>
        <position position="197"/>
    </location>
</feature>
<feature type="compositionally biased region" description="Basic and acidic residues" evidence="1">
    <location>
        <begin position="187"/>
        <end position="197"/>
    </location>
</feature>
<dbReference type="EMBL" id="JABFTP020000042">
    <property type="protein sequence ID" value="KAL3272050.1"/>
    <property type="molecule type" value="Genomic_DNA"/>
</dbReference>
<feature type="compositionally biased region" description="Basic and acidic residues" evidence="1">
    <location>
        <begin position="126"/>
        <end position="167"/>
    </location>
</feature>